<protein>
    <submittedName>
        <fullName evidence="3">Glycosyltransferase involved in cell wall bisynthesis</fullName>
    </submittedName>
</protein>
<name>A0A1I2LZA0_9GAMM</name>
<evidence type="ECO:0000259" key="1">
    <source>
        <dbReference type="Pfam" id="PF00534"/>
    </source>
</evidence>
<keyword evidence="3" id="KW-0808">Transferase</keyword>
<dbReference type="Proteomes" id="UP000198623">
    <property type="component" value="Unassembled WGS sequence"/>
</dbReference>
<reference evidence="4" key="1">
    <citation type="submission" date="2016-10" db="EMBL/GenBank/DDBJ databases">
        <authorList>
            <person name="Varghese N."/>
            <person name="Submissions S."/>
        </authorList>
    </citation>
    <scope>NUCLEOTIDE SEQUENCE [LARGE SCALE GENOMIC DNA]</scope>
    <source>
        <strain evidence="4">CGMCC 1.10971</strain>
    </source>
</reference>
<accession>A0A1I2LZA0</accession>
<dbReference type="CDD" id="cd03801">
    <property type="entry name" value="GT4_PimA-like"/>
    <property type="match status" value="1"/>
</dbReference>
<gene>
    <name evidence="3" type="ORF">SAMN05216175_101332</name>
</gene>
<organism evidence="3 4">
    <name type="scientific">Neptunomonas qingdaonensis</name>
    <dbReference type="NCBI Taxonomy" id="1045558"/>
    <lineage>
        <taxon>Bacteria</taxon>
        <taxon>Pseudomonadati</taxon>
        <taxon>Pseudomonadota</taxon>
        <taxon>Gammaproteobacteria</taxon>
        <taxon>Oceanospirillales</taxon>
        <taxon>Oceanospirillaceae</taxon>
        <taxon>Neptunomonas</taxon>
    </lineage>
</organism>
<dbReference type="Pfam" id="PF13439">
    <property type="entry name" value="Glyco_transf_4"/>
    <property type="match status" value="1"/>
</dbReference>
<dbReference type="PANTHER" id="PTHR45947:SF3">
    <property type="entry name" value="SULFOQUINOVOSYL TRANSFERASE SQD2"/>
    <property type="match status" value="1"/>
</dbReference>
<evidence type="ECO:0000313" key="4">
    <source>
        <dbReference type="Proteomes" id="UP000198623"/>
    </source>
</evidence>
<dbReference type="Gene3D" id="3.40.50.2000">
    <property type="entry name" value="Glycogen Phosphorylase B"/>
    <property type="match status" value="2"/>
</dbReference>
<sequence>MKIAIISVDFAPNVGGVAAHVVELGKALVTLGHEVHVLTLPIADKQESLETWQGMIVHRPRLPKLKPFYTFCMKFWLKSFLKKHPVDIIHVHGMRPLEATKGLNIPVLFTNHTSGYLRRIEKGPKVHAELAQRLAHICHVLAPSEELCEATRIVGFTKPVDFIPNGVDVTRFTPASIRPERPVTILLARRLVDKNGVTVYAEAVSALKGLDVQLVFAGNGAERAKVESILKSNGMFEKSTFLGDVSNQDMPDVYRSADISVLPSFMEATSITGLESMACGLPLIGTRVGGIPTLITEGETGLLVPPGDPDALGEALVHLASNASLRKEMGLKARTKTEQQFSWLQIAERTATIYRQYI</sequence>
<dbReference type="PANTHER" id="PTHR45947">
    <property type="entry name" value="SULFOQUINOVOSYL TRANSFERASE SQD2"/>
    <property type="match status" value="1"/>
</dbReference>
<dbReference type="InterPro" id="IPR050194">
    <property type="entry name" value="Glycosyltransferase_grp1"/>
</dbReference>
<dbReference type="GO" id="GO:0016758">
    <property type="term" value="F:hexosyltransferase activity"/>
    <property type="evidence" value="ECO:0007669"/>
    <property type="project" value="TreeGrafter"/>
</dbReference>
<dbReference type="AlphaFoldDB" id="A0A1I2LZA0"/>
<dbReference type="SUPFAM" id="SSF53756">
    <property type="entry name" value="UDP-Glycosyltransferase/glycogen phosphorylase"/>
    <property type="match status" value="1"/>
</dbReference>
<proteinExistence type="predicted"/>
<evidence type="ECO:0000313" key="3">
    <source>
        <dbReference type="EMBL" id="SFF84514.1"/>
    </source>
</evidence>
<dbReference type="RefSeq" id="WP_090723510.1">
    <property type="nucleotide sequence ID" value="NZ_FOOU01000001.1"/>
</dbReference>
<dbReference type="EMBL" id="FOOU01000001">
    <property type="protein sequence ID" value="SFF84514.1"/>
    <property type="molecule type" value="Genomic_DNA"/>
</dbReference>
<dbReference type="Pfam" id="PF00534">
    <property type="entry name" value="Glycos_transf_1"/>
    <property type="match status" value="1"/>
</dbReference>
<keyword evidence="4" id="KW-1185">Reference proteome</keyword>
<evidence type="ECO:0000259" key="2">
    <source>
        <dbReference type="Pfam" id="PF13439"/>
    </source>
</evidence>
<feature type="domain" description="Glycosyltransferase subfamily 4-like N-terminal" evidence="2">
    <location>
        <begin position="14"/>
        <end position="171"/>
    </location>
</feature>
<feature type="domain" description="Glycosyl transferase family 1" evidence="1">
    <location>
        <begin position="176"/>
        <end position="335"/>
    </location>
</feature>
<dbReference type="InterPro" id="IPR001296">
    <property type="entry name" value="Glyco_trans_1"/>
</dbReference>
<dbReference type="STRING" id="1045558.SAMN05216175_101332"/>
<dbReference type="InterPro" id="IPR028098">
    <property type="entry name" value="Glyco_trans_4-like_N"/>
</dbReference>
<dbReference type="OrthoDB" id="9802525at2"/>